<gene>
    <name evidence="1" type="primary">glyA_4</name>
    <name evidence="1" type="ORF">CM83_103883</name>
</gene>
<dbReference type="AlphaFoldDB" id="A0A0A9W4J6"/>
<dbReference type="GO" id="GO:0008168">
    <property type="term" value="F:methyltransferase activity"/>
    <property type="evidence" value="ECO:0007669"/>
    <property type="project" value="UniProtKB-KW"/>
</dbReference>
<reference evidence="1" key="1">
    <citation type="journal article" date="2014" name="PLoS ONE">
        <title>Transcriptome-Based Identification of ABC Transporters in the Western Tarnished Plant Bug Lygus hesperus.</title>
        <authorList>
            <person name="Hull J.J."/>
            <person name="Chaney K."/>
            <person name="Geib S.M."/>
            <person name="Fabrick J.A."/>
            <person name="Brent C.S."/>
            <person name="Walsh D."/>
            <person name="Lavine L.C."/>
        </authorList>
    </citation>
    <scope>NUCLEOTIDE SEQUENCE</scope>
</reference>
<feature type="non-terminal residue" evidence="1">
    <location>
        <position position="131"/>
    </location>
</feature>
<reference evidence="1" key="2">
    <citation type="submission" date="2014-07" db="EMBL/GenBank/DDBJ databases">
        <authorList>
            <person name="Hull J."/>
        </authorList>
    </citation>
    <scope>NUCLEOTIDE SEQUENCE</scope>
</reference>
<dbReference type="EMBL" id="GBHO01041268">
    <property type="protein sequence ID" value="JAG02336.1"/>
    <property type="molecule type" value="Transcribed_RNA"/>
</dbReference>
<proteinExistence type="predicted"/>
<keyword evidence="1" id="KW-0808">Transferase</keyword>
<accession>A0A0A9W4J6</accession>
<name>A0A0A9W4J6_LYGHE</name>
<dbReference type="GO" id="GO:0032259">
    <property type="term" value="P:methylation"/>
    <property type="evidence" value="ECO:0007669"/>
    <property type="project" value="UniProtKB-KW"/>
</dbReference>
<protein>
    <submittedName>
        <fullName evidence="1">Serine hydroxymethyltransferase</fullName>
    </submittedName>
</protein>
<evidence type="ECO:0000313" key="1">
    <source>
        <dbReference type="EMBL" id="JAG02336.1"/>
    </source>
</evidence>
<sequence length="131" mass="14467">MDSSSELPKMPTPPPALISPIIEPNTAPVPVEGTPATVESRQEEMEEQLLMEEPDYLLTATDNIASLKRREEMLNQARKMAEQRPSWSQAAQAMRLAEGGLRRDKVFYTPAFIDFLGAPPPYRGCSAPGPL</sequence>
<keyword evidence="1" id="KW-0489">Methyltransferase</keyword>
<organism evidence="1">
    <name type="scientific">Lygus hesperus</name>
    <name type="common">Western plant bug</name>
    <dbReference type="NCBI Taxonomy" id="30085"/>
    <lineage>
        <taxon>Eukaryota</taxon>
        <taxon>Metazoa</taxon>
        <taxon>Ecdysozoa</taxon>
        <taxon>Arthropoda</taxon>
        <taxon>Hexapoda</taxon>
        <taxon>Insecta</taxon>
        <taxon>Pterygota</taxon>
        <taxon>Neoptera</taxon>
        <taxon>Paraneoptera</taxon>
        <taxon>Hemiptera</taxon>
        <taxon>Heteroptera</taxon>
        <taxon>Panheteroptera</taxon>
        <taxon>Cimicomorpha</taxon>
        <taxon>Miridae</taxon>
        <taxon>Mirini</taxon>
        <taxon>Lygus</taxon>
    </lineage>
</organism>